<evidence type="ECO:0000256" key="2">
    <source>
        <dbReference type="ARBA" id="ARBA00038082"/>
    </source>
</evidence>
<keyword evidence="3" id="KW-0732">Signal</keyword>
<comment type="similarity">
    <text evidence="2">Belongs to the hemocyanin family.</text>
</comment>
<evidence type="ECO:0000313" key="7">
    <source>
        <dbReference type="EMBL" id="VVC92082.1"/>
    </source>
</evidence>
<dbReference type="InterPro" id="IPR036697">
    <property type="entry name" value="Hemocyanin_N_sf"/>
</dbReference>
<dbReference type="InterPro" id="IPR005203">
    <property type="entry name" value="Hemocyanin_C"/>
</dbReference>
<dbReference type="PANTHER" id="PTHR11511:SF5">
    <property type="entry name" value="FAT-BODY PROTEIN 1-RELATED"/>
    <property type="match status" value="1"/>
</dbReference>
<keyword evidence="8" id="KW-1185">Reference proteome</keyword>
<protein>
    <submittedName>
        <fullName evidence="7">Uncharacterized protein</fullName>
    </submittedName>
</protein>
<feature type="chain" id="PRO_5022735841" evidence="3">
    <location>
        <begin position="17"/>
        <end position="747"/>
    </location>
</feature>
<evidence type="ECO:0000259" key="4">
    <source>
        <dbReference type="Pfam" id="PF00372"/>
    </source>
</evidence>
<dbReference type="SUPFAM" id="SSF48056">
    <property type="entry name" value="Di-copper centre-containing domain"/>
    <property type="match status" value="1"/>
</dbReference>
<evidence type="ECO:0000256" key="1">
    <source>
        <dbReference type="ARBA" id="ARBA00022761"/>
    </source>
</evidence>
<accession>A0A5E4Q1I8</accession>
<proteinExistence type="inferred from homology"/>
<dbReference type="Gene3D" id="2.60.40.1520">
    <property type="entry name" value="Hemocyanin, C-terminal domain"/>
    <property type="match status" value="1"/>
</dbReference>
<dbReference type="SUPFAM" id="SSF48050">
    <property type="entry name" value="Hemocyanin, N-terminal domain"/>
    <property type="match status" value="1"/>
</dbReference>
<dbReference type="PRINTS" id="PR00187">
    <property type="entry name" value="HAEMOCYANIN"/>
</dbReference>
<dbReference type="PANTHER" id="PTHR11511">
    <property type="entry name" value="LARVAL STORAGE PROTEIN/PHENOLOXIDASE"/>
    <property type="match status" value="1"/>
</dbReference>
<gene>
    <name evidence="7" type="ORF">LSINAPIS_LOCUS4602</name>
</gene>
<dbReference type="InterPro" id="IPR013788">
    <property type="entry name" value="Hemocyanin/hexamerin"/>
</dbReference>
<feature type="signal peptide" evidence="3">
    <location>
        <begin position="1"/>
        <end position="16"/>
    </location>
</feature>
<dbReference type="Pfam" id="PF03723">
    <property type="entry name" value="Hemocyanin_C"/>
    <property type="match status" value="1"/>
</dbReference>
<dbReference type="InterPro" id="IPR037020">
    <property type="entry name" value="Hemocyanin_C_sf"/>
</dbReference>
<dbReference type="Pfam" id="PF00372">
    <property type="entry name" value="Hemocyanin_M"/>
    <property type="match status" value="1"/>
</dbReference>
<dbReference type="PROSITE" id="PS00209">
    <property type="entry name" value="HEMOCYANIN_1"/>
    <property type="match status" value="1"/>
</dbReference>
<sequence length="747" mass="88363">MRVILCFLGLLALASARPDIDDTTIVNMDVKQKQLFILKLLNNILQPVMYKDIENIGKNFKIHENVQLYTKQEVVKTFVSHLKDGFLPRGEVFTIHVDRQLKETVTLFHMLYYAKDFTTFLKTACWMRMNINEGMFVYVLSVAVRHREDCKGIVLPPPYEIYPYYYVRADVIKNAYLLKMKKGLLDRKLCDFYGIKKAEKDVYIIDENVYDIRVKLNDEDRLRYFTEDIDLNTYYYYFHIDYPFWMRDDVITNKLMDRRWELTLYVYQQILARYYLERLSNGFGDITIFSWNKPIRKGFWPWLQTHNGLEIPPRFNNFVFDTKKHNGVDLLAQEYEKIINDAIIKGHIEINGLRLELTKPEDIETLGKLIYGTVDKNDSVTKNRIDAYRYLLIMMKATVGLNTVTSDKYFVAPSILDSYQTALRDPVFYQIQKRLCYMMLLFKMRLPSYTREELYFPGVKIDNVVVDKLVTFFDYHLMDITNAVTLNDEELKKGTPDMKFLVRKRRMNHQPFKMTIDIMSDKTVDCVVRVFLGPKEDHMGRLLDLNLNRVNFVELDTFLYKLNSGKNTIVRDSVDMHNIVRDRISTHDLWKKIDTVADLKDISIKDIKNYHTGYPARLVLPKGKVGGMKMLLYVIVTPLRLVDNVDINVLDTTRRDLIDFRSTVLLDKMPLGYPLDRTIDTGKFFTPNMKFVDVIIFHKTQVCDMKTRWDKYVLRNYDMVDEDTVKDYNIDVDIKTKVDRDMNIFDI</sequence>
<dbReference type="InterPro" id="IPR000896">
    <property type="entry name" value="Hemocyanin/hexamerin_mid_dom"/>
</dbReference>
<dbReference type="InterPro" id="IPR014756">
    <property type="entry name" value="Ig_E-set"/>
</dbReference>
<dbReference type="GO" id="GO:0005615">
    <property type="term" value="C:extracellular space"/>
    <property type="evidence" value="ECO:0007669"/>
    <property type="project" value="UniProtKB-ARBA"/>
</dbReference>
<dbReference type="EMBL" id="FZQP02001226">
    <property type="protein sequence ID" value="VVC92082.1"/>
    <property type="molecule type" value="Genomic_DNA"/>
</dbReference>
<evidence type="ECO:0000256" key="3">
    <source>
        <dbReference type="SAM" id="SignalP"/>
    </source>
</evidence>
<keyword evidence="1" id="KW-0758">Storage protein</keyword>
<dbReference type="SUPFAM" id="SSF81296">
    <property type="entry name" value="E set domains"/>
    <property type="match status" value="1"/>
</dbReference>
<dbReference type="InterPro" id="IPR008922">
    <property type="entry name" value="Di-copper_centre_dom_sf"/>
</dbReference>
<dbReference type="InterPro" id="IPR005204">
    <property type="entry name" value="Hemocyanin_N"/>
</dbReference>
<dbReference type="Gene3D" id="1.10.1280.10">
    <property type="entry name" value="Di-copper center containing domain from catechol oxidase"/>
    <property type="match status" value="1"/>
</dbReference>
<reference evidence="7 8" key="1">
    <citation type="submission" date="2017-07" db="EMBL/GenBank/DDBJ databases">
        <authorList>
            <person name="Talla V."/>
            <person name="Backstrom N."/>
        </authorList>
    </citation>
    <scope>NUCLEOTIDE SEQUENCE [LARGE SCALE GENOMIC DNA]</scope>
</reference>
<name>A0A5E4Q1I8_9NEOP</name>
<dbReference type="PROSITE" id="PS00210">
    <property type="entry name" value="HEMOCYANIN_2"/>
    <property type="match status" value="1"/>
</dbReference>
<dbReference type="Proteomes" id="UP000324832">
    <property type="component" value="Unassembled WGS sequence"/>
</dbReference>
<feature type="domain" description="Hemocyanin C-terminal" evidence="6">
    <location>
        <begin position="448"/>
        <end position="698"/>
    </location>
</feature>
<dbReference type="Gene3D" id="1.20.1370.10">
    <property type="entry name" value="Hemocyanin, N-terminal domain"/>
    <property type="match status" value="1"/>
</dbReference>
<organism evidence="7 8">
    <name type="scientific">Leptidea sinapis</name>
    <dbReference type="NCBI Taxonomy" id="189913"/>
    <lineage>
        <taxon>Eukaryota</taxon>
        <taxon>Metazoa</taxon>
        <taxon>Ecdysozoa</taxon>
        <taxon>Arthropoda</taxon>
        <taxon>Hexapoda</taxon>
        <taxon>Insecta</taxon>
        <taxon>Pterygota</taxon>
        <taxon>Neoptera</taxon>
        <taxon>Endopterygota</taxon>
        <taxon>Lepidoptera</taxon>
        <taxon>Glossata</taxon>
        <taxon>Ditrysia</taxon>
        <taxon>Papilionoidea</taxon>
        <taxon>Pieridae</taxon>
        <taxon>Dismorphiinae</taxon>
        <taxon>Leptidea</taxon>
    </lineage>
</organism>
<dbReference type="Pfam" id="PF03722">
    <property type="entry name" value="Hemocyanin_N"/>
    <property type="match status" value="1"/>
</dbReference>
<evidence type="ECO:0000259" key="5">
    <source>
        <dbReference type="Pfam" id="PF03722"/>
    </source>
</evidence>
<evidence type="ECO:0000313" key="8">
    <source>
        <dbReference type="Proteomes" id="UP000324832"/>
    </source>
</evidence>
<feature type="domain" description="Hemocyanin middle" evidence="4">
    <location>
        <begin position="157"/>
        <end position="437"/>
    </location>
</feature>
<evidence type="ECO:0000259" key="6">
    <source>
        <dbReference type="Pfam" id="PF03723"/>
    </source>
</evidence>
<dbReference type="AlphaFoldDB" id="A0A5E4Q1I8"/>
<dbReference type="GO" id="GO:0045735">
    <property type="term" value="F:nutrient reservoir activity"/>
    <property type="evidence" value="ECO:0007669"/>
    <property type="project" value="UniProtKB-KW"/>
</dbReference>
<feature type="domain" description="Hemocyanin N-terminal" evidence="5">
    <location>
        <begin position="32"/>
        <end position="152"/>
    </location>
</feature>